<dbReference type="OrthoDB" id="5775699at2"/>
<dbReference type="KEGG" id="alv:Alvin_3225"/>
<evidence type="ECO:0000313" key="1">
    <source>
        <dbReference type="EMBL" id="ADC64117.1"/>
    </source>
</evidence>
<evidence type="ECO:0000313" key="2">
    <source>
        <dbReference type="Proteomes" id="UP000001441"/>
    </source>
</evidence>
<keyword evidence="1" id="KW-0614">Plasmid</keyword>
<sequence length="88" mass="9366">MIAEIDSLVLEHLRHIHARVDQIAEDAVPIATHAYKVFLTAIAQCCNAPTAIPLNTKGGGGRETGGLTALRAVRCPSPSFRTGFLAQD</sequence>
<protein>
    <submittedName>
        <fullName evidence="1">Uncharacterized protein</fullName>
    </submittedName>
</protein>
<gene>
    <name evidence="1" type="ordered locus">Alvin_3225</name>
</gene>
<dbReference type="EMBL" id="CP001897">
    <property type="protein sequence ID" value="ADC64117.1"/>
    <property type="molecule type" value="Genomic_DNA"/>
</dbReference>
<geneLocation type="plasmid" evidence="1 2">
    <name>pALVIN01</name>
</geneLocation>
<dbReference type="Proteomes" id="UP000001441">
    <property type="component" value="Plasmid pALVIN01"/>
</dbReference>
<organism evidence="1 2">
    <name type="scientific">Allochromatium vinosum (strain ATCC 17899 / DSM 180 / NBRC 103801 / NCIMB 10441 / D)</name>
    <name type="common">Chromatium vinosum</name>
    <dbReference type="NCBI Taxonomy" id="572477"/>
    <lineage>
        <taxon>Bacteria</taxon>
        <taxon>Pseudomonadati</taxon>
        <taxon>Pseudomonadota</taxon>
        <taxon>Gammaproteobacteria</taxon>
        <taxon>Chromatiales</taxon>
        <taxon>Chromatiaceae</taxon>
        <taxon>Allochromatium</taxon>
    </lineage>
</organism>
<dbReference type="RefSeq" id="WP_012972381.1">
    <property type="nucleotide sequence ID" value="NC_013852.1"/>
</dbReference>
<keyword evidence="2" id="KW-1185">Reference proteome</keyword>
<dbReference type="AlphaFoldDB" id="D3RWA5"/>
<accession>D3RWA5</accession>
<reference evidence="1 2" key="1">
    <citation type="journal article" date="2011" name="Stand. Genomic Sci.">
        <title>Complete genome sequence of Allochromatium vinosum DSM 180(T).</title>
        <authorList>
            <person name="Weissgerber T."/>
            <person name="Zigann R."/>
            <person name="Bruce D."/>
            <person name="Chang Y.J."/>
            <person name="Detter J.C."/>
            <person name="Han C."/>
            <person name="Hauser L."/>
            <person name="Jeffries C.D."/>
            <person name="Land M."/>
            <person name="Munk A.C."/>
            <person name="Tapia R."/>
            <person name="Dahl C."/>
        </authorList>
    </citation>
    <scope>NUCLEOTIDE SEQUENCE [LARGE SCALE GENOMIC DNA]</scope>
    <source>
        <strain evidence="2">ATCC 17899 / DSM 180 / NBRC 103801 / NCIMB 10441 / D</strain>
        <plasmid evidence="2">Plasmid pALVIN01</plasmid>
    </source>
</reference>
<dbReference type="HOGENOM" id="CLU_2462299_0_0_6"/>
<name>D3RWA5_ALLVD</name>
<proteinExistence type="predicted"/>